<keyword evidence="2 6" id="KW-0032">Aminotransferase</keyword>
<evidence type="ECO:0000256" key="3">
    <source>
        <dbReference type="ARBA" id="ARBA00022679"/>
    </source>
</evidence>
<sequence length="384" mass="43608">MPDFNSLPSKLPKGKTSIFSVMSSLAREHEAIDLSQGFPNFETDARLKDLVYKAMKDGYNQYPPMNGIPELREQISAKIEKLYHIKYKADSEITLTAGATGAIYAAITAFIHAGDEVIVFKPAYDSYEPTIKSNGGKPVPVQMKGEDFCIDWQEVKEKINSRTKMLVITTPHNPSGTVFSKDDMQQLEALLKGTNIILLSDEVYEHIIFDDIEHQSASRFPGLAERAIVCSSFGKTFHNTGWKMGYCVAPEALMKEIWKIHELTVFCVNHPTQKAFAEYLKHPENYLSLGNFYQEKRDKFLELIKGTKFTGTPARGTYYQVLNFAKITDEKDTEFARRLTIDHKLASIPLSVFNYEQKDNSQLRFCFAKTDETLERAAEVLHNI</sequence>
<reference evidence="6 7" key="1">
    <citation type="submission" date="2023-09" db="EMBL/GenBank/DDBJ databases">
        <authorList>
            <person name="Rey-Velasco X."/>
        </authorList>
    </citation>
    <scope>NUCLEOTIDE SEQUENCE [LARGE SCALE GENOMIC DNA]</scope>
    <source>
        <strain evidence="6 7">F117</strain>
    </source>
</reference>
<dbReference type="RefSeq" id="WP_311501670.1">
    <property type="nucleotide sequence ID" value="NZ_JAVRHK010000001.1"/>
</dbReference>
<organism evidence="6 7">
    <name type="scientific">Autumnicola musiva</name>
    <dbReference type="NCBI Taxonomy" id="3075589"/>
    <lineage>
        <taxon>Bacteria</taxon>
        <taxon>Pseudomonadati</taxon>
        <taxon>Bacteroidota</taxon>
        <taxon>Flavobacteriia</taxon>
        <taxon>Flavobacteriales</taxon>
        <taxon>Flavobacteriaceae</taxon>
        <taxon>Autumnicola</taxon>
    </lineage>
</organism>
<comment type="cofactor">
    <cofactor evidence="1">
        <name>pyridoxal 5'-phosphate</name>
        <dbReference type="ChEBI" id="CHEBI:597326"/>
    </cofactor>
</comment>
<dbReference type="PRINTS" id="PR00753">
    <property type="entry name" value="ACCSYNTHASE"/>
</dbReference>
<dbReference type="NCBIfam" id="NF006569">
    <property type="entry name" value="PRK09082.1"/>
    <property type="match status" value="1"/>
</dbReference>
<proteinExistence type="predicted"/>
<dbReference type="InterPro" id="IPR015424">
    <property type="entry name" value="PyrdxlP-dep_Trfase"/>
</dbReference>
<dbReference type="Proteomes" id="UP001262582">
    <property type="component" value="Unassembled WGS sequence"/>
</dbReference>
<name>A0ABU3D167_9FLAO</name>
<dbReference type="InterPro" id="IPR015421">
    <property type="entry name" value="PyrdxlP-dep_Trfase_major"/>
</dbReference>
<dbReference type="EMBL" id="JAVRHK010000001">
    <property type="protein sequence ID" value="MDT0675219.1"/>
    <property type="molecule type" value="Genomic_DNA"/>
</dbReference>
<dbReference type="PANTHER" id="PTHR43807:SF20">
    <property type="entry name" value="FI04487P"/>
    <property type="match status" value="1"/>
</dbReference>
<feature type="domain" description="Aminotransferase class I/classII large" evidence="5">
    <location>
        <begin position="31"/>
        <end position="381"/>
    </location>
</feature>
<keyword evidence="7" id="KW-1185">Reference proteome</keyword>
<dbReference type="Pfam" id="PF00155">
    <property type="entry name" value="Aminotran_1_2"/>
    <property type="match status" value="1"/>
</dbReference>
<evidence type="ECO:0000256" key="1">
    <source>
        <dbReference type="ARBA" id="ARBA00001933"/>
    </source>
</evidence>
<evidence type="ECO:0000313" key="6">
    <source>
        <dbReference type="EMBL" id="MDT0675219.1"/>
    </source>
</evidence>
<evidence type="ECO:0000313" key="7">
    <source>
        <dbReference type="Proteomes" id="UP001262582"/>
    </source>
</evidence>
<dbReference type="PANTHER" id="PTHR43807">
    <property type="entry name" value="FI04487P"/>
    <property type="match status" value="1"/>
</dbReference>
<keyword evidence="3" id="KW-0808">Transferase</keyword>
<gene>
    <name evidence="6" type="ORF">RM539_01305</name>
</gene>
<accession>A0ABU3D167</accession>
<dbReference type="CDD" id="cd00609">
    <property type="entry name" value="AAT_like"/>
    <property type="match status" value="1"/>
</dbReference>
<dbReference type="Gene3D" id="3.40.640.10">
    <property type="entry name" value="Type I PLP-dependent aspartate aminotransferase-like (Major domain)"/>
    <property type="match status" value="1"/>
</dbReference>
<protein>
    <submittedName>
        <fullName evidence="6">Methionine aminotransferase</fullName>
    </submittedName>
</protein>
<evidence type="ECO:0000259" key="5">
    <source>
        <dbReference type="Pfam" id="PF00155"/>
    </source>
</evidence>
<dbReference type="InterPro" id="IPR051326">
    <property type="entry name" value="Kynurenine-oxoglutarate_AT"/>
</dbReference>
<dbReference type="SUPFAM" id="SSF53383">
    <property type="entry name" value="PLP-dependent transferases"/>
    <property type="match status" value="1"/>
</dbReference>
<dbReference type="InterPro" id="IPR015422">
    <property type="entry name" value="PyrdxlP-dep_Trfase_small"/>
</dbReference>
<dbReference type="Gene3D" id="3.90.1150.10">
    <property type="entry name" value="Aspartate Aminotransferase, domain 1"/>
    <property type="match status" value="1"/>
</dbReference>
<dbReference type="GO" id="GO:0008483">
    <property type="term" value="F:transaminase activity"/>
    <property type="evidence" value="ECO:0007669"/>
    <property type="project" value="UniProtKB-KW"/>
</dbReference>
<comment type="caution">
    <text evidence="6">The sequence shown here is derived from an EMBL/GenBank/DDBJ whole genome shotgun (WGS) entry which is preliminary data.</text>
</comment>
<keyword evidence="4" id="KW-0663">Pyridoxal phosphate</keyword>
<dbReference type="InterPro" id="IPR004839">
    <property type="entry name" value="Aminotransferase_I/II_large"/>
</dbReference>
<evidence type="ECO:0000256" key="2">
    <source>
        <dbReference type="ARBA" id="ARBA00022576"/>
    </source>
</evidence>
<evidence type="ECO:0000256" key="4">
    <source>
        <dbReference type="ARBA" id="ARBA00022898"/>
    </source>
</evidence>